<protein>
    <submittedName>
        <fullName evidence="1">Uncharacterized protein</fullName>
    </submittedName>
</protein>
<evidence type="ECO:0000313" key="1">
    <source>
        <dbReference type="EMBL" id="ORE05096.1"/>
    </source>
</evidence>
<accession>A0A1X0QZD5</accession>
<proteinExistence type="predicted"/>
<organism evidence="1">
    <name type="scientific">Rhizopus microsporus var. microsporus</name>
    <dbReference type="NCBI Taxonomy" id="86635"/>
    <lineage>
        <taxon>Eukaryota</taxon>
        <taxon>Fungi</taxon>
        <taxon>Fungi incertae sedis</taxon>
        <taxon>Mucoromycota</taxon>
        <taxon>Mucoromycotina</taxon>
        <taxon>Mucoromycetes</taxon>
        <taxon>Mucorales</taxon>
        <taxon>Mucorineae</taxon>
        <taxon>Rhizopodaceae</taxon>
        <taxon>Rhizopus</taxon>
    </lineage>
</organism>
<gene>
    <name evidence="1" type="ORF">BCV72DRAFT_243073</name>
</gene>
<dbReference type="EMBL" id="KV921953">
    <property type="protein sequence ID" value="ORE05096.1"/>
    <property type="molecule type" value="Genomic_DNA"/>
</dbReference>
<dbReference type="AlphaFoldDB" id="A0A1X0QZD5"/>
<name>A0A1X0QZD5_RHIZD</name>
<dbReference type="VEuPathDB" id="FungiDB:BCV72DRAFT_243073"/>
<reference evidence="1" key="1">
    <citation type="journal article" date="2016" name="Proc. Natl. Acad. Sci. U.S.A.">
        <title>Lipid metabolic changes in an early divergent fungus govern the establishment of a mutualistic symbiosis with endobacteria.</title>
        <authorList>
            <person name="Lastovetsky O.A."/>
            <person name="Gaspar M.L."/>
            <person name="Mondo S.J."/>
            <person name="LaButti K.M."/>
            <person name="Sandor L."/>
            <person name="Grigoriev I.V."/>
            <person name="Henry S.A."/>
            <person name="Pawlowska T.E."/>
        </authorList>
    </citation>
    <scope>NUCLEOTIDE SEQUENCE [LARGE SCALE GENOMIC DNA]</scope>
    <source>
        <strain evidence="1">ATCC 52814</strain>
    </source>
</reference>
<sequence length="118" mass="13818">MAGCFPVESKEIAELNEVIGAMIYDTNKIIHNEAIKRCKDLAKRASSSMVNMVQKKREVHVAKKKQLLKEGRRYQFLEENAAEEEYNTQVENDFQSKDKEIAQKKELKILSYFDRYNI</sequence>
<dbReference type="Proteomes" id="UP000242414">
    <property type="component" value="Unassembled WGS sequence"/>
</dbReference>